<sequence length="1007" mass="115605">MDVDLLRPGTVPIAPDTVLWFEFLLHQDLLLTHLQKSAPDPSPVELISKFSDAIADTLRNRLEAENGEVIVVEQQQNVKHPAKNIALKILSLKVAAFIKWDLGQIRSLPFKTQVHLLQDLLYFTNDKTLAEIPNIDVKHEGEAIPSPYLFALVVYHRWLLNVTMHRITSNWQMRLGNTEISPAEENIICSHENVKKTFEFLTSSLTWSEVPSMLTFDCFKLPTETNDLEFDWSCSQSISKEEFAAQLNYDLGTFFFYKEEYNLAREHFFKCLSSFKAMKGGNGFVNFNANVLEVYVRACSGPGDGTKGSLLEQLNLSIVNQYMGITTILQQDNIYREIPLAHRLSLELDIQGALSSGTFTVARDLLFKIRALNVVRCVLDDNPVYQSSSSSIKNAEILVWVSMVLRKRIFVTLNTIIKLLKAVEIIWKSLSESDRKIIKKYLLGLILKHEIPDLLPCVQSNEILSKMFDKSEIQYIKSSDVQVEIPESLHKTSWTLYDFTRRRKPKLEIKQLEQELIATYDHKEIRELLKKISMNQLASTVWNINPQWDLPIPIQSVLKSLPRGFIQDFGFVMLAKAREQMLNKVWNSSLELMLILDKELGNSNGNIAKLSRLISWEILSVQITQLLEEWPKSTIGLFRFKCGSTQLNFDISDKMALANACEVCLQTNESVLPRTEITEQCVLCLLNLGRWEFLVNFDKRWASFEITSSIALACQELVKHKGNKKLSKNLWDIVLPIFALPPPQSKRGNSGNSVFHDAHAHITSLKNSIMAIFSKLRDSTVLTVVISMLTRLHNILKDETSLELQVDYVILWPAVISNANSYNTKMACEILSQVVTQALQYYPTNISWLRLMGDINFANGHYNVSLKYYLKSLLIYNDYFNIPVRHDDHVFRRMIKCCVALGCNTQAAVLCQFLEEPDYVLAFRILGEQKYCNDAVDAYYHCIWDTNMLEYLIHVHNKRGEYQRRKCATQVIGLLELNSNNNEEIQREASNLRKSTFLRALCKQYVF</sequence>
<evidence type="ECO:0000256" key="3">
    <source>
        <dbReference type="ARBA" id="ARBA00007147"/>
    </source>
</evidence>
<evidence type="ECO:0000256" key="1">
    <source>
        <dbReference type="ARBA" id="ARBA00004123"/>
    </source>
</evidence>
<evidence type="ECO:0000256" key="5">
    <source>
        <dbReference type="ARBA" id="ARBA00023242"/>
    </source>
</evidence>
<evidence type="ECO:0000256" key="4">
    <source>
        <dbReference type="ARBA" id="ARBA00022454"/>
    </source>
</evidence>
<protein>
    <submittedName>
        <fullName evidence="7">Integrator complex subunit 8</fullName>
    </submittedName>
</protein>
<keyword evidence="8" id="KW-1185">Reference proteome</keyword>
<dbReference type="InterPro" id="IPR057980">
    <property type="entry name" value="TPR_INTS8"/>
</dbReference>
<accession>A0A482VLT5</accession>
<feature type="domain" description="INTS8 TPR repeats" evidence="6">
    <location>
        <begin position="507"/>
        <end position="1005"/>
    </location>
</feature>
<comment type="caution">
    <text evidence="7">The sequence shown here is derived from an EMBL/GenBank/DDBJ whole genome shotgun (WGS) entry which is preliminary data.</text>
</comment>
<comment type="subcellular location">
    <subcellularLocation>
        <location evidence="2">Chromosome</location>
    </subcellularLocation>
    <subcellularLocation>
        <location evidence="1">Nucleus</location>
    </subcellularLocation>
</comment>
<dbReference type="EMBL" id="QDEB01086732">
    <property type="protein sequence ID" value="RZC33693.1"/>
    <property type="molecule type" value="Genomic_DNA"/>
</dbReference>
<dbReference type="PANTHER" id="PTHR13350">
    <property type="entry name" value="INTEGRATOR COMPLEX SUBUNIT 8"/>
    <property type="match status" value="1"/>
</dbReference>
<evidence type="ECO:0000256" key="2">
    <source>
        <dbReference type="ARBA" id="ARBA00004286"/>
    </source>
</evidence>
<gene>
    <name evidence="7" type="ORF">BDFB_003267</name>
</gene>
<evidence type="ECO:0000259" key="6">
    <source>
        <dbReference type="Pfam" id="PF25756"/>
    </source>
</evidence>
<dbReference type="GO" id="GO:0032039">
    <property type="term" value="C:integrator complex"/>
    <property type="evidence" value="ECO:0007669"/>
    <property type="project" value="TreeGrafter"/>
</dbReference>
<dbReference type="Proteomes" id="UP000292052">
    <property type="component" value="Unassembled WGS sequence"/>
</dbReference>
<dbReference type="AlphaFoldDB" id="A0A482VLT5"/>
<dbReference type="OrthoDB" id="64340at2759"/>
<comment type="similarity">
    <text evidence="3">Belongs to the Integrator subunit 8 family.</text>
</comment>
<dbReference type="PANTHER" id="PTHR13350:SF1">
    <property type="entry name" value="INTEGRATOR COMPLEX SUBUNIT 8"/>
    <property type="match status" value="1"/>
</dbReference>
<evidence type="ECO:0000313" key="7">
    <source>
        <dbReference type="EMBL" id="RZC33693.1"/>
    </source>
</evidence>
<dbReference type="GO" id="GO:0005694">
    <property type="term" value="C:chromosome"/>
    <property type="evidence" value="ECO:0007669"/>
    <property type="project" value="UniProtKB-SubCell"/>
</dbReference>
<organism evidence="7 8">
    <name type="scientific">Asbolus verrucosus</name>
    <name type="common">Desert ironclad beetle</name>
    <dbReference type="NCBI Taxonomy" id="1661398"/>
    <lineage>
        <taxon>Eukaryota</taxon>
        <taxon>Metazoa</taxon>
        <taxon>Ecdysozoa</taxon>
        <taxon>Arthropoda</taxon>
        <taxon>Hexapoda</taxon>
        <taxon>Insecta</taxon>
        <taxon>Pterygota</taxon>
        <taxon>Neoptera</taxon>
        <taxon>Endopterygota</taxon>
        <taxon>Coleoptera</taxon>
        <taxon>Polyphaga</taxon>
        <taxon>Cucujiformia</taxon>
        <taxon>Tenebrionidae</taxon>
        <taxon>Pimeliinae</taxon>
        <taxon>Asbolus</taxon>
    </lineage>
</organism>
<keyword evidence="4" id="KW-0158">Chromosome</keyword>
<proteinExistence type="inferred from homology"/>
<dbReference type="InterPro" id="IPR038751">
    <property type="entry name" value="INTS8"/>
</dbReference>
<reference evidence="7 8" key="1">
    <citation type="submission" date="2017-03" db="EMBL/GenBank/DDBJ databases">
        <title>Genome of the blue death feigning beetle - Asbolus verrucosus.</title>
        <authorList>
            <person name="Rider S.D."/>
        </authorList>
    </citation>
    <scope>NUCLEOTIDE SEQUENCE [LARGE SCALE GENOMIC DNA]</scope>
    <source>
        <strain evidence="7">Butters</strain>
        <tissue evidence="7">Head and leg muscle</tissue>
    </source>
</reference>
<dbReference type="Pfam" id="PF25756">
    <property type="entry name" value="TPR_INTS8"/>
    <property type="match status" value="1"/>
</dbReference>
<dbReference type="STRING" id="1661398.A0A482VLT5"/>
<name>A0A482VLT5_ASBVE</name>
<evidence type="ECO:0000313" key="8">
    <source>
        <dbReference type="Proteomes" id="UP000292052"/>
    </source>
</evidence>
<dbReference type="GO" id="GO:0034472">
    <property type="term" value="P:snRNA 3'-end processing"/>
    <property type="evidence" value="ECO:0007669"/>
    <property type="project" value="InterPro"/>
</dbReference>
<keyword evidence="5" id="KW-0539">Nucleus</keyword>